<evidence type="ECO:0000259" key="5">
    <source>
        <dbReference type="SMART" id="SM00829"/>
    </source>
</evidence>
<dbReference type="EMBL" id="JXOJ01000008">
    <property type="protein sequence ID" value="KLK87242.1"/>
    <property type="molecule type" value="Genomic_DNA"/>
</dbReference>
<keyword evidence="4" id="KW-0862">Zinc</keyword>
<dbReference type="InterPro" id="IPR013149">
    <property type="entry name" value="ADH-like_C"/>
</dbReference>
<name>A0A0H1R3A3_9EURY</name>
<dbReference type="SUPFAM" id="SSF50129">
    <property type="entry name" value="GroES-like"/>
    <property type="match status" value="1"/>
</dbReference>
<comment type="similarity">
    <text evidence="2">Belongs to the zinc-containing alcohol dehydrogenase family.</text>
</comment>
<dbReference type="Gene3D" id="3.40.50.720">
    <property type="entry name" value="NAD(P)-binding Rossmann-like Domain"/>
    <property type="match status" value="1"/>
</dbReference>
<dbReference type="Pfam" id="PF08240">
    <property type="entry name" value="ADH_N"/>
    <property type="match status" value="1"/>
</dbReference>
<dbReference type="Pfam" id="PF00107">
    <property type="entry name" value="ADH_zinc_N"/>
    <property type="match status" value="1"/>
</dbReference>
<dbReference type="GO" id="GO:0030554">
    <property type="term" value="F:adenyl nucleotide binding"/>
    <property type="evidence" value="ECO:0007669"/>
    <property type="project" value="UniProtKB-ARBA"/>
</dbReference>
<evidence type="ECO:0000256" key="4">
    <source>
        <dbReference type="ARBA" id="ARBA00022833"/>
    </source>
</evidence>
<dbReference type="Proteomes" id="UP000035301">
    <property type="component" value="Unassembled WGS sequence"/>
</dbReference>
<dbReference type="InterPro" id="IPR011032">
    <property type="entry name" value="GroES-like_sf"/>
</dbReference>
<accession>A0A0H1R3A3</accession>
<proteinExistence type="inferred from homology"/>
<feature type="domain" description="Enoyl reductase (ER)" evidence="5">
    <location>
        <begin position="10"/>
        <end position="354"/>
    </location>
</feature>
<keyword evidence="7" id="KW-1185">Reference proteome</keyword>
<comment type="cofactor">
    <cofactor evidence="1">
        <name>Zn(2+)</name>
        <dbReference type="ChEBI" id="CHEBI:29105"/>
    </cofactor>
</comment>
<dbReference type="PANTHER" id="PTHR42813">
    <property type="entry name" value="ZINC-TYPE ALCOHOL DEHYDROGENASE-LIKE"/>
    <property type="match status" value="1"/>
</dbReference>
<dbReference type="PATRIC" id="fig|1550566.3.peg.2543"/>
<protein>
    <submittedName>
        <fullName evidence="6">Isopropanol dehydrogenase</fullName>
    </submittedName>
</protein>
<comment type="caution">
    <text evidence="6">The sequence shown here is derived from an EMBL/GenBank/DDBJ whole genome shotgun (WGS) entry which is preliminary data.</text>
</comment>
<dbReference type="PANTHER" id="PTHR42813:SF4">
    <property type="entry name" value="NADP-DEPENDENT ISOPROPANOL DEHYDROGENASE"/>
    <property type="match status" value="1"/>
</dbReference>
<dbReference type="InterPro" id="IPR020843">
    <property type="entry name" value="ER"/>
</dbReference>
<evidence type="ECO:0000313" key="6">
    <source>
        <dbReference type="EMBL" id="KLK87242.1"/>
    </source>
</evidence>
<evidence type="ECO:0000256" key="3">
    <source>
        <dbReference type="ARBA" id="ARBA00022723"/>
    </source>
</evidence>
<dbReference type="CDD" id="cd08285">
    <property type="entry name" value="NADP_ADH"/>
    <property type="match status" value="1"/>
</dbReference>
<evidence type="ECO:0000256" key="1">
    <source>
        <dbReference type="ARBA" id="ARBA00001947"/>
    </source>
</evidence>
<reference evidence="6 7" key="1">
    <citation type="journal article" date="2015" name="Int. J. Syst. Evol. Microbiol.">
        <title>Methanoculleus sediminis sp. nov., a methanogen from sediments near a submarine mud volcano.</title>
        <authorList>
            <person name="Chen S.C."/>
            <person name="Chen M.F."/>
            <person name="Lai M.C."/>
            <person name="Weng C.Y."/>
            <person name="Wu S.Y."/>
            <person name="Lin S."/>
            <person name="Yang T.F."/>
            <person name="Chen P.C."/>
        </authorList>
    </citation>
    <scope>NUCLEOTIDE SEQUENCE [LARGE SCALE GENOMIC DNA]</scope>
    <source>
        <strain evidence="6 7">S3Fa</strain>
    </source>
</reference>
<evidence type="ECO:0000256" key="2">
    <source>
        <dbReference type="ARBA" id="ARBA00008072"/>
    </source>
</evidence>
<dbReference type="OrthoDB" id="9358at2157"/>
<evidence type="ECO:0000313" key="7">
    <source>
        <dbReference type="Proteomes" id="UP000035301"/>
    </source>
</evidence>
<dbReference type="GO" id="GO:0016616">
    <property type="term" value="F:oxidoreductase activity, acting on the CH-OH group of donors, NAD or NADP as acceptor"/>
    <property type="evidence" value="ECO:0007669"/>
    <property type="project" value="UniProtKB-ARBA"/>
</dbReference>
<organism evidence="6 7">
    <name type="scientific">Methanoculleus sediminis</name>
    <dbReference type="NCBI Taxonomy" id="1550566"/>
    <lineage>
        <taxon>Archaea</taxon>
        <taxon>Methanobacteriati</taxon>
        <taxon>Methanobacteriota</taxon>
        <taxon>Stenosarchaea group</taxon>
        <taxon>Methanomicrobia</taxon>
        <taxon>Methanomicrobiales</taxon>
        <taxon>Methanomicrobiaceae</taxon>
        <taxon>Methanoculleus</taxon>
    </lineage>
</organism>
<dbReference type="GO" id="GO:0043168">
    <property type="term" value="F:anion binding"/>
    <property type="evidence" value="ECO:0007669"/>
    <property type="project" value="UniProtKB-ARBA"/>
</dbReference>
<dbReference type="RefSeq" id="WP_048185578.1">
    <property type="nucleotide sequence ID" value="NZ_JXOJ01000008.1"/>
</dbReference>
<dbReference type="GO" id="GO:0044281">
    <property type="term" value="P:small molecule metabolic process"/>
    <property type="evidence" value="ECO:0007669"/>
    <property type="project" value="UniProtKB-ARBA"/>
</dbReference>
<dbReference type="SUPFAM" id="SSF51735">
    <property type="entry name" value="NAD(P)-binding Rossmann-fold domains"/>
    <property type="match status" value="1"/>
</dbReference>
<dbReference type="GO" id="GO:0046872">
    <property type="term" value="F:metal ion binding"/>
    <property type="evidence" value="ECO:0007669"/>
    <property type="project" value="UniProtKB-KW"/>
</dbReference>
<keyword evidence="3" id="KW-0479">Metal-binding</keyword>
<dbReference type="STRING" id="1550566.SZ63_11640"/>
<sequence length="357" mass="38062">MKGLAMLEIGEIGWIEKERPTYGPRDAIVKPLALAPCTSDVHTVWEGAIGERHDLILGHEALGVVDEVGSEVRDFKPGDRVIVPAITPDWETEAAQRGYPSQTGGPLGGWKFSNFKDGVFGEFFHVNLADYNLAHLPEGMSLEAGVMLPDMLSTGFMGAENAKIEFGASVAVLGIGPVGLSAIAGAKLRGAGRIFAVGTRPAAVNVAKEYGATDIINYKEGDTAEQIRNKTGGAGVDAVIIAGGGPDILMDAIRAARPGSVISNINYFGQGMGDEDTIPLPRVAWGFGMADKNIMTGLCPGGRVRMERLAEVVMHGRMDPSLMATHVFKGFDKLEEALLLMKEKPRDLIKPVVIVEQ</sequence>
<gene>
    <name evidence="6" type="ORF">SZ63_11640</name>
</gene>
<dbReference type="Gene3D" id="3.90.180.10">
    <property type="entry name" value="Medium-chain alcohol dehydrogenases, catalytic domain"/>
    <property type="match status" value="1"/>
</dbReference>
<dbReference type="InterPro" id="IPR013154">
    <property type="entry name" value="ADH-like_N"/>
</dbReference>
<dbReference type="InterPro" id="IPR036291">
    <property type="entry name" value="NAD(P)-bd_dom_sf"/>
</dbReference>
<dbReference type="AlphaFoldDB" id="A0A0H1R3A3"/>
<dbReference type="SMART" id="SM00829">
    <property type="entry name" value="PKS_ER"/>
    <property type="match status" value="1"/>
</dbReference>